<dbReference type="EMBL" id="LAZR01003012">
    <property type="protein sequence ID" value="KKN23009.1"/>
    <property type="molecule type" value="Genomic_DNA"/>
</dbReference>
<comment type="caution">
    <text evidence="1">The sequence shown here is derived from an EMBL/GenBank/DDBJ whole genome shotgun (WGS) entry which is preliminary data.</text>
</comment>
<evidence type="ECO:0000313" key="1">
    <source>
        <dbReference type="EMBL" id="KKN23009.1"/>
    </source>
</evidence>
<protein>
    <submittedName>
        <fullName evidence="1">Uncharacterized protein</fullName>
    </submittedName>
</protein>
<sequence length="76" mass="8485">MTNRANLVLRGWDSSRGGATHGLQHQALLQRPWRPTLHIVTLGAWVQIDSAVVPTQTLLYMNTWPGHRVGEQGSDE</sequence>
<organism evidence="1">
    <name type="scientific">marine sediment metagenome</name>
    <dbReference type="NCBI Taxonomy" id="412755"/>
    <lineage>
        <taxon>unclassified sequences</taxon>
        <taxon>metagenomes</taxon>
        <taxon>ecological metagenomes</taxon>
    </lineage>
</organism>
<gene>
    <name evidence="1" type="ORF">LCGC14_0909310</name>
</gene>
<accession>A0A0F9NYS1</accession>
<proteinExistence type="predicted"/>
<name>A0A0F9NYS1_9ZZZZ</name>
<dbReference type="AlphaFoldDB" id="A0A0F9NYS1"/>
<reference evidence="1" key="1">
    <citation type="journal article" date="2015" name="Nature">
        <title>Complex archaea that bridge the gap between prokaryotes and eukaryotes.</title>
        <authorList>
            <person name="Spang A."/>
            <person name="Saw J.H."/>
            <person name="Jorgensen S.L."/>
            <person name="Zaremba-Niedzwiedzka K."/>
            <person name="Martijn J."/>
            <person name="Lind A.E."/>
            <person name="van Eijk R."/>
            <person name="Schleper C."/>
            <person name="Guy L."/>
            <person name="Ettema T.J."/>
        </authorList>
    </citation>
    <scope>NUCLEOTIDE SEQUENCE</scope>
</reference>